<organism evidence="1 2">
    <name type="scientific">Tetrahymena thermophila (strain SB210)</name>
    <dbReference type="NCBI Taxonomy" id="312017"/>
    <lineage>
        <taxon>Eukaryota</taxon>
        <taxon>Sar</taxon>
        <taxon>Alveolata</taxon>
        <taxon>Ciliophora</taxon>
        <taxon>Intramacronucleata</taxon>
        <taxon>Oligohymenophorea</taxon>
        <taxon>Hymenostomatida</taxon>
        <taxon>Tetrahymenina</taxon>
        <taxon>Tetrahymenidae</taxon>
        <taxon>Tetrahymena</taxon>
    </lineage>
</organism>
<evidence type="ECO:0000313" key="2">
    <source>
        <dbReference type="Proteomes" id="UP000009168"/>
    </source>
</evidence>
<name>W7XE12_TETTS</name>
<reference evidence="2" key="1">
    <citation type="journal article" date="2006" name="PLoS Biol.">
        <title>Macronuclear genome sequence of the ciliate Tetrahymena thermophila, a model eukaryote.</title>
        <authorList>
            <person name="Eisen J.A."/>
            <person name="Coyne R.S."/>
            <person name="Wu M."/>
            <person name="Wu D."/>
            <person name="Thiagarajan M."/>
            <person name="Wortman J.R."/>
            <person name="Badger J.H."/>
            <person name="Ren Q."/>
            <person name="Amedeo P."/>
            <person name="Jones K.M."/>
            <person name="Tallon L.J."/>
            <person name="Delcher A.L."/>
            <person name="Salzberg S.L."/>
            <person name="Silva J.C."/>
            <person name="Haas B.J."/>
            <person name="Majoros W.H."/>
            <person name="Farzad M."/>
            <person name="Carlton J.M."/>
            <person name="Smith R.K. Jr."/>
            <person name="Garg J."/>
            <person name="Pearlman R.E."/>
            <person name="Karrer K.M."/>
            <person name="Sun L."/>
            <person name="Manning G."/>
            <person name="Elde N.C."/>
            <person name="Turkewitz A.P."/>
            <person name="Asai D.J."/>
            <person name="Wilkes D.E."/>
            <person name="Wang Y."/>
            <person name="Cai H."/>
            <person name="Collins K."/>
            <person name="Stewart B.A."/>
            <person name="Lee S.R."/>
            <person name="Wilamowska K."/>
            <person name="Weinberg Z."/>
            <person name="Ruzzo W.L."/>
            <person name="Wloga D."/>
            <person name="Gaertig J."/>
            <person name="Frankel J."/>
            <person name="Tsao C.-C."/>
            <person name="Gorovsky M.A."/>
            <person name="Keeling P.J."/>
            <person name="Waller R.F."/>
            <person name="Patron N.J."/>
            <person name="Cherry J.M."/>
            <person name="Stover N.A."/>
            <person name="Krieger C.J."/>
            <person name="del Toro C."/>
            <person name="Ryder H.F."/>
            <person name="Williamson S.C."/>
            <person name="Barbeau R.A."/>
            <person name="Hamilton E.P."/>
            <person name="Orias E."/>
        </authorList>
    </citation>
    <scope>NUCLEOTIDE SEQUENCE [LARGE SCALE GENOMIC DNA]</scope>
    <source>
        <strain evidence="2">SB210</strain>
    </source>
</reference>
<gene>
    <name evidence="1" type="ORF">TTHERM_000647248</name>
</gene>
<accession>W7XE12</accession>
<dbReference type="Proteomes" id="UP000009168">
    <property type="component" value="Unassembled WGS sequence"/>
</dbReference>
<keyword evidence="2" id="KW-1185">Reference proteome</keyword>
<evidence type="ECO:0000313" key="1">
    <source>
        <dbReference type="EMBL" id="EWS71089.1"/>
    </source>
</evidence>
<protein>
    <submittedName>
        <fullName evidence="1">Uncharacterized protein</fullName>
    </submittedName>
</protein>
<dbReference type="GeneID" id="24440007"/>
<dbReference type="EMBL" id="GG662245">
    <property type="protein sequence ID" value="EWS71089.1"/>
    <property type="molecule type" value="Genomic_DNA"/>
</dbReference>
<dbReference type="KEGG" id="tet:TTHERM_000647248"/>
<sequence length="205" mass="23694">MEISIKHLSVKSRIASNVKREIFAQDVIQDIIQTKIHKIVYIMENQNLQLIANQIILLKVLVRYMINLQKSALDAVKIIFQCKIQNVTKDVKINIHFIKLKIMEMFVFNVQLGVLHVHLIQKNTYIVKKMLSALHVIKIILDQMIFAQKNATTINISQVILNNVNKDVLLVICLYLIKNVLTSVQMGFIRIKVLKKFALIHAKIC</sequence>
<dbReference type="AlphaFoldDB" id="W7XE12"/>
<proteinExistence type="predicted"/>
<dbReference type="RefSeq" id="XP_012656388.1">
    <property type="nucleotide sequence ID" value="XM_012800934.1"/>
</dbReference>
<dbReference type="InParanoid" id="W7XE12"/>